<dbReference type="Gene3D" id="3.40.50.300">
    <property type="entry name" value="P-loop containing nucleotide triphosphate hydrolases"/>
    <property type="match status" value="1"/>
</dbReference>
<evidence type="ECO:0000259" key="2">
    <source>
        <dbReference type="Pfam" id="PF01926"/>
    </source>
</evidence>
<evidence type="ECO:0000313" key="5">
    <source>
        <dbReference type="Proteomes" id="UP001054801"/>
    </source>
</evidence>
<dbReference type="InterPro" id="IPR049678">
    <property type="entry name" value="LeoA-like"/>
</dbReference>
<feature type="domain" description="G" evidence="2">
    <location>
        <begin position="55"/>
        <end position="163"/>
    </location>
</feature>
<feature type="domain" description="Dynamin-like helical" evidence="3">
    <location>
        <begin position="198"/>
        <end position="508"/>
    </location>
</feature>
<sequence length="532" mass="60649">MNINLTQGKEDIIQSLESLSKKLSRIEYEFSIDISVLISKVNKAIENIKYDIFSIAFFGAFSDGKSTILSTIIDKLDIDISPEPTTDKVQTYLFKDYKIIDTPGLFSENLIHDERTKKYISEANIIIYTVDPVNPLKESQLQTVKWLLADLKKIESTIFVINKMDEVSDLEDDEDFHKNSIIKKKVVSDAIHEVIGVNNNLKIICISADPFGQGLKFWKENHNYKKLSRIESLELLISEFKTTYKNDLIVKAGVSVIRDTSVQTLSELNEIKISLISEADLLGSQINEYNNRIQVLEKDISRSYINIKEEFISLRGDVLVDIDAVSNMQELSDVIQKRLGKDGYILQEKIDLIIKKHTGNLLTESKEIFKSLEESLIYHSKLQNEILGKLSDTGKSVIKGMLSSPTRKIADAVIKARDFLKLPFKFKPWDALKFAKFLKAMPIVMEVIQFAGSIWSKIKMDKKRNEIKNELENAFKGLIQNMTQESYTENYFPFTAETKKVLLSLEDSKRGIEQTIASIDEISSQLNVDNLG</sequence>
<evidence type="ECO:0000256" key="1">
    <source>
        <dbReference type="SAM" id="Coils"/>
    </source>
</evidence>
<protein>
    <submittedName>
        <fullName evidence="4">Dynamin family protein</fullName>
    </submittedName>
</protein>
<organism evidence="4 5">
    <name type="scientific">Thiothrix winogradskyi</name>
    <dbReference type="NCBI Taxonomy" id="96472"/>
    <lineage>
        <taxon>Bacteria</taxon>
        <taxon>Pseudomonadati</taxon>
        <taxon>Pseudomonadota</taxon>
        <taxon>Gammaproteobacteria</taxon>
        <taxon>Thiotrichales</taxon>
        <taxon>Thiotrichaceae</taxon>
        <taxon>Thiothrix</taxon>
    </lineage>
</organism>
<accession>A0ABY3SYW6</accession>
<dbReference type="InterPro" id="IPR006073">
    <property type="entry name" value="GTP-bd"/>
</dbReference>
<feature type="coiled-coil region" evidence="1">
    <location>
        <begin position="279"/>
        <end position="306"/>
    </location>
</feature>
<dbReference type="InterPro" id="IPR040576">
    <property type="entry name" value="DLP_helical"/>
</dbReference>
<evidence type="ECO:0000313" key="4">
    <source>
        <dbReference type="EMBL" id="UJS23829.1"/>
    </source>
</evidence>
<dbReference type="RefSeq" id="WP_236498044.1">
    <property type="nucleotide sequence ID" value="NZ_CP091244.1"/>
</dbReference>
<dbReference type="EMBL" id="CP091244">
    <property type="protein sequence ID" value="UJS23829.1"/>
    <property type="molecule type" value="Genomic_DNA"/>
</dbReference>
<evidence type="ECO:0000259" key="3">
    <source>
        <dbReference type="Pfam" id="PF18709"/>
    </source>
</evidence>
<proteinExistence type="predicted"/>
<name>A0ABY3SYW6_9GAMM</name>
<keyword evidence="5" id="KW-1185">Reference proteome</keyword>
<dbReference type="SUPFAM" id="SSF52540">
    <property type="entry name" value="P-loop containing nucleoside triphosphate hydrolases"/>
    <property type="match status" value="1"/>
</dbReference>
<dbReference type="NCBIfam" id="NF041922">
    <property type="entry name" value="DLP_LeoA_gen"/>
    <property type="match status" value="1"/>
</dbReference>
<dbReference type="Pfam" id="PF01926">
    <property type="entry name" value="MMR_HSR1"/>
    <property type="match status" value="1"/>
</dbReference>
<dbReference type="Proteomes" id="UP001054801">
    <property type="component" value="Chromosome"/>
</dbReference>
<keyword evidence="1" id="KW-0175">Coiled coil</keyword>
<dbReference type="InterPro" id="IPR027417">
    <property type="entry name" value="P-loop_NTPase"/>
</dbReference>
<dbReference type="Pfam" id="PF18709">
    <property type="entry name" value="DLP_helical"/>
    <property type="match status" value="1"/>
</dbReference>
<gene>
    <name evidence="4" type="ORF">L2Y54_18090</name>
</gene>
<reference evidence="4" key="1">
    <citation type="journal article" date="2022" name="Microorganisms">
        <title>Two New Species of Filamentous Sulfur Bacteria of the Genus Thiothrix, Thiothrix winogradskyi sp. nov. and 'Candidatus Thiothrix sulfatifontis' sp. nov.</title>
        <authorList>
            <person name="Ravin N.V."/>
            <person name="Rossetti S."/>
            <person name="Beletsky A.V."/>
            <person name="Kadnikov V.V."/>
            <person name="Rudenko T.S."/>
            <person name="Smolyakov D.D."/>
            <person name="Moskvitina M.I."/>
            <person name="Gureeva M.V."/>
            <person name="Mardanov A.V."/>
            <person name="Grabovich M.Y."/>
        </authorList>
    </citation>
    <scope>NUCLEOTIDE SEQUENCE</scope>
    <source>
        <strain evidence="4">CT3</strain>
    </source>
</reference>